<accession>A0ABV2NP98</accession>
<sequence>MPNPDLICEVRTEGGVYQDWLTVQVSQSFDAAWQRTFRLTCAEPEDPNSRRQTTSGSSWGEAAQIAAQRLLPGMRVDIALAGEVVIQEGYIGNRQTAFDANRHGVQVSGFSKAELTRKASADGGTGQFRGYKLDAIANRLLKPHGLKFRVEGGPDGWDTPFPNFTIRHGETPFDAISRGCRQRGLWLRADANGDIVAGARQGGKGAMFEEGVNILSANCSIDMPSVQEIVARSQVAGSDSLFGRQAAEISAKAQMSNGVPGLARKVLAEMPLGQKELQLRTNMEAQAIEADLLRVTLAYQGWLNPNGELWALSDFVSVRSGMLFPLADPLMDLKLWAYTYGQTPEGQTTTAIELVNAKAFQQKNPDGQSSDGFYNQPVTQAQPEART</sequence>
<dbReference type="InterPro" id="IPR023399">
    <property type="entry name" value="Baseplate-like_2-layer_sand"/>
</dbReference>
<dbReference type="RefSeq" id="WP_209650439.1">
    <property type="nucleotide sequence ID" value="NZ_JBEPNV010000001.1"/>
</dbReference>
<evidence type="ECO:0000259" key="2">
    <source>
        <dbReference type="Pfam" id="PF22255"/>
    </source>
</evidence>
<dbReference type="Pfam" id="PF22255">
    <property type="entry name" value="Gp44-like_2nd"/>
    <property type="match status" value="1"/>
</dbReference>
<dbReference type="Gene3D" id="3.55.50.10">
    <property type="entry name" value="Baseplate protein-like domains"/>
    <property type="match status" value="1"/>
</dbReference>
<feature type="region of interest" description="Disordered" evidence="1">
    <location>
        <begin position="362"/>
        <end position="387"/>
    </location>
</feature>
<feature type="domain" description="Baseplate hub protein gp44/GpP-like second" evidence="2">
    <location>
        <begin position="120"/>
        <end position="196"/>
    </location>
</feature>
<keyword evidence="4" id="KW-1185">Reference proteome</keyword>
<dbReference type="SUPFAM" id="SSF69279">
    <property type="entry name" value="Phage tail proteins"/>
    <property type="match status" value="2"/>
</dbReference>
<proteinExistence type="predicted"/>
<dbReference type="EMBL" id="JBEPNW010000002">
    <property type="protein sequence ID" value="MET3868347.1"/>
    <property type="molecule type" value="Genomic_DNA"/>
</dbReference>
<dbReference type="Gene3D" id="3.30.1920.10">
    <property type="entry name" value="Baseplate protein-like domains - 2 layer sandwich fold"/>
    <property type="match status" value="1"/>
</dbReference>
<evidence type="ECO:0000256" key="1">
    <source>
        <dbReference type="SAM" id="MobiDB-lite"/>
    </source>
</evidence>
<protein>
    <submittedName>
        <fullName evidence="3">Prophage tail gpP-like protein</fullName>
    </submittedName>
</protein>
<dbReference type="Proteomes" id="UP001549119">
    <property type="component" value="Unassembled WGS sequence"/>
</dbReference>
<dbReference type="InterPro" id="IPR053981">
    <property type="entry name" value="Gp44/GpP-like_2nd"/>
</dbReference>
<name>A0ABV2NP98_9HYPH</name>
<reference evidence="3 4" key="1">
    <citation type="submission" date="2024-06" db="EMBL/GenBank/DDBJ databases">
        <title>Genomics of switchgrass bacterial isolates.</title>
        <authorList>
            <person name="Shade A."/>
        </authorList>
    </citation>
    <scope>NUCLEOTIDE SEQUENCE [LARGE SCALE GENOMIC DNA]</scope>
    <source>
        <strain evidence="3 4">PvP084</strain>
    </source>
</reference>
<evidence type="ECO:0000313" key="3">
    <source>
        <dbReference type="EMBL" id="MET3868347.1"/>
    </source>
</evidence>
<evidence type="ECO:0000313" key="4">
    <source>
        <dbReference type="Proteomes" id="UP001549119"/>
    </source>
</evidence>
<organism evidence="3 4">
    <name type="scientific">Methylobacterium radiotolerans</name>
    <dbReference type="NCBI Taxonomy" id="31998"/>
    <lineage>
        <taxon>Bacteria</taxon>
        <taxon>Pseudomonadati</taxon>
        <taxon>Pseudomonadota</taxon>
        <taxon>Alphaproteobacteria</taxon>
        <taxon>Hyphomicrobiales</taxon>
        <taxon>Methylobacteriaceae</taxon>
        <taxon>Methylobacterium</taxon>
    </lineage>
</organism>
<comment type="caution">
    <text evidence="3">The sequence shown here is derived from an EMBL/GenBank/DDBJ whole genome shotgun (WGS) entry which is preliminary data.</text>
</comment>
<gene>
    <name evidence="3" type="ORF">ABIC20_005656</name>
</gene>
<dbReference type="Gene3D" id="2.30.300.10">
    <property type="entry name" value="Baseplate protein-like domain - beta roll fold"/>
    <property type="match status" value="1"/>
</dbReference>